<dbReference type="InterPro" id="IPR010998">
    <property type="entry name" value="Integrase_recombinase_N"/>
</dbReference>
<dbReference type="EMBL" id="CP058214">
    <property type="protein sequence ID" value="QPC43889.1"/>
    <property type="molecule type" value="Genomic_DNA"/>
</dbReference>
<dbReference type="InterPro" id="IPR011010">
    <property type="entry name" value="DNA_brk_join_enz"/>
</dbReference>
<keyword evidence="3" id="KW-0238">DNA-binding</keyword>
<dbReference type="GO" id="GO:0006310">
    <property type="term" value="P:DNA recombination"/>
    <property type="evidence" value="ECO:0007669"/>
    <property type="project" value="UniProtKB-KW"/>
</dbReference>
<dbReference type="InterPro" id="IPR002104">
    <property type="entry name" value="Integrase_catalytic"/>
</dbReference>
<dbReference type="GO" id="GO:0015074">
    <property type="term" value="P:DNA integration"/>
    <property type="evidence" value="ECO:0007669"/>
    <property type="project" value="UniProtKB-KW"/>
</dbReference>
<evidence type="ECO:0000256" key="3">
    <source>
        <dbReference type="ARBA" id="ARBA00023125"/>
    </source>
</evidence>
<dbReference type="KEGG" id="kmn:HW532_15045"/>
<dbReference type="InterPro" id="IPR013762">
    <property type="entry name" value="Integrase-like_cat_sf"/>
</dbReference>
<keyword evidence="7" id="KW-1185">Reference proteome</keyword>
<dbReference type="InterPro" id="IPR050808">
    <property type="entry name" value="Phage_Integrase"/>
</dbReference>
<dbReference type="Gene3D" id="3.30.160.390">
    <property type="entry name" value="Integrase, DNA-binding domain"/>
    <property type="match status" value="1"/>
</dbReference>
<dbReference type="GO" id="GO:0003677">
    <property type="term" value="F:DNA binding"/>
    <property type="evidence" value="ECO:0007669"/>
    <property type="project" value="UniProtKB-KW"/>
</dbReference>
<accession>A0A7S8HCW9</accession>
<evidence type="ECO:0000256" key="4">
    <source>
        <dbReference type="ARBA" id="ARBA00023172"/>
    </source>
</evidence>
<protein>
    <submittedName>
        <fullName evidence="6">Integrase family protein</fullName>
    </submittedName>
</protein>
<reference evidence="6 7" key="1">
    <citation type="submission" date="2020-06" db="EMBL/GenBank/DDBJ databases">
        <title>Genome sequence of 2 isolates from Red Sea Mangroves.</title>
        <authorList>
            <person name="Sefrji F."/>
            <person name="Michoud G."/>
            <person name="Merlino G."/>
            <person name="Daffonchio D."/>
        </authorList>
    </citation>
    <scope>NUCLEOTIDE SEQUENCE [LARGE SCALE GENOMIC DNA]</scope>
    <source>
        <strain evidence="6 7">R1DC25</strain>
    </source>
</reference>
<evidence type="ECO:0000256" key="1">
    <source>
        <dbReference type="ARBA" id="ARBA00008857"/>
    </source>
</evidence>
<evidence type="ECO:0000256" key="2">
    <source>
        <dbReference type="ARBA" id="ARBA00022908"/>
    </source>
</evidence>
<dbReference type="PROSITE" id="PS51898">
    <property type="entry name" value="TYR_RECOMBINASE"/>
    <property type="match status" value="1"/>
</dbReference>
<dbReference type="Proteomes" id="UP000593594">
    <property type="component" value="Chromosome"/>
</dbReference>
<keyword evidence="4" id="KW-0233">DNA recombination</keyword>
<keyword evidence="2" id="KW-0229">DNA integration</keyword>
<dbReference type="Gene3D" id="1.10.443.10">
    <property type="entry name" value="Intergrase catalytic core"/>
    <property type="match status" value="1"/>
</dbReference>
<dbReference type="SUPFAM" id="SSF56349">
    <property type="entry name" value="DNA breaking-rejoining enzymes"/>
    <property type="match status" value="1"/>
</dbReference>
<sequence>MIERVRIKKQRQKPNRKAFTDLWIERLKPPKDGQELYWDTGQKGLSLLVSPKGAKAFRSQFKLNGKWETRTIGRFGEVAIGDDKENANVAWAREQVRKDRALAKEGTDPRAERKRRSKKYEDVVDQFIELYAKPRQRTWHETERVLKSCTDWHKRQIDRITKRDAYDILDGFIADGHGPKARVTLSWLKTLWRWAYKRDLVTAPIMDAVTIDYQKTERDRFYSDDEIKTIWRAADKLDPVEGGYIKLLLLLAPRKKELAGMRWSELDNVDNPTLWTTPFERTKARKSATKRRVYLTPLPPLAQRVLKGLPKRNDDDDEANADLVFPSRAKGVPLWPGSPLKRKLVEHGVANDFTYHAIRHTVATWLENAGHSEWERGLVLNHASSGVTAGYSHGYPLELKRNLLTKWAKHVEGLVVAEGVSVLR</sequence>
<dbReference type="InterPro" id="IPR025166">
    <property type="entry name" value="Integrase_DNA_bind_dom"/>
</dbReference>
<comment type="similarity">
    <text evidence="1">Belongs to the 'phage' integrase family.</text>
</comment>
<dbReference type="Pfam" id="PF00589">
    <property type="entry name" value="Phage_integrase"/>
    <property type="match status" value="1"/>
</dbReference>
<name>A0A7S8HCW9_9HYPH</name>
<evidence type="ECO:0000259" key="5">
    <source>
        <dbReference type="PROSITE" id="PS51898"/>
    </source>
</evidence>
<organism evidence="6 7">
    <name type="scientific">Kaustia mangrovi</name>
    <dbReference type="NCBI Taxonomy" id="2593653"/>
    <lineage>
        <taxon>Bacteria</taxon>
        <taxon>Pseudomonadati</taxon>
        <taxon>Pseudomonadota</taxon>
        <taxon>Alphaproteobacteria</taxon>
        <taxon>Hyphomicrobiales</taxon>
        <taxon>Parvibaculaceae</taxon>
        <taxon>Kaustia</taxon>
    </lineage>
</organism>
<dbReference type="PANTHER" id="PTHR30629:SF2">
    <property type="entry name" value="PROPHAGE INTEGRASE INTS-RELATED"/>
    <property type="match status" value="1"/>
</dbReference>
<dbReference type="AlphaFoldDB" id="A0A7S8HCW9"/>
<proteinExistence type="inferred from homology"/>
<dbReference type="InterPro" id="IPR038488">
    <property type="entry name" value="Integrase_DNA-bd_sf"/>
</dbReference>
<dbReference type="RefSeq" id="WP_213161252.1">
    <property type="nucleotide sequence ID" value="NZ_CP058214.1"/>
</dbReference>
<dbReference type="Pfam" id="PF13356">
    <property type="entry name" value="Arm-DNA-bind_3"/>
    <property type="match status" value="1"/>
</dbReference>
<dbReference type="Gene3D" id="1.10.150.130">
    <property type="match status" value="1"/>
</dbReference>
<gene>
    <name evidence="6" type="ORF">HW532_15045</name>
</gene>
<evidence type="ECO:0000313" key="6">
    <source>
        <dbReference type="EMBL" id="QPC43889.1"/>
    </source>
</evidence>
<feature type="domain" description="Tyr recombinase" evidence="5">
    <location>
        <begin position="217"/>
        <end position="404"/>
    </location>
</feature>
<evidence type="ECO:0000313" key="7">
    <source>
        <dbReference type="Proteomes" id="UP000593594"/>
    </source>
</evidence>
<dbReference type="PANTHER" id="PTHR30629">
    <property type="entry name" value="PROPHAGE INTEGRASE"/>
    <property type="match status" value="1"/>
</dbReference>